<dbReference type="STRING" id="665467.SAMN02982931_00517"/>
<dbReference type="SMART" id="SM00327">
    <property type="entry name" value="VWA"/>
    <property type="match status" value="1"/>
</dbReference>
<evidence type="ECO:0000313" key="4">
    <source>
        <dbReference type="Proteomes" id="UP000199071"/>
    </source>
</evidence>
<name>A0A1G6AFI4_9HYPH</name>
<dbReference type="RefSeq" id="WP_090874620.1">
    <property type="nucleotide sequence ID" value="NZ_FMXQ01000001.1"/>
</dbReference>
<dbReference type="AlphaFoldDB" id="A0A1G6AFI4"/>
<evidence type="ECO:0000256" key="1">
    <source>
        <dbReference type="SAM" id="SignalP"/>
    </source>
</evidence>
<protein>
    <submittedName>
        <fullName evidence="3">Ca-activated chloride channel family protein</fullName>
    </submittedName>
</protein>
<dbReference type="SUPFAM" id="SSF53300">
    <property type="entry name" value="vWA-like"/>
    <property type="match status" value="1"/>
</dbReference>
<dbReference type="InterPro" id="IPR036465">
    <property type="entry name" value="vWFA_dom_sf"/>
</dbReference>
<gene>
    <name evidence="3" type="ORF">SAMN02982931_00517</name>
</gene>
<dbReference type="Proteomes" id="UP000199071">
    <property type="component" value="Unassembled WGS sequence"/>
</dbReference>
<evidence type="ECO:0000313" key="3">
    <source>
        <dbReference type="EMBL" id="SDB06843.1"/>
    </source>
</evidence>
<feature type="domain" description="VWFA" evidence="2">
    <location>
        <begin position="25"/>
        <end position="204"/>
    </location>
</feature>
<organism evidence="3 4">
    <name type="scientific">Bauldia litoralis</name>
    <dbReference type="NCBI Taxonomy" id="665467"/>
    <lineage>
        <taxon>Bacteria</taxon>
        <taxon>Pseudomonadati</taxon>
        <taxon>Pseudomonadota</taxon>
        <taxon>Alphaproteobacteria</taxon>
        <taxon>Hyphomicrobiales</taxon>
        <taxon>Kaistiaceae</taxon>
        <taxon>Bauldia</taxon>
    </lineage>
</organism>
<dbReference type="Gene3D" id="3.40.50.410">
    <property type="entry name" value="von Willebrand factor, type A domain"/>
    <property type="match status" value="1"/>
</dbReference>
<reference evidence="3 4" key="1">
    <citation type="submission" date="2016-10" db="EMBL/GenBank/DDBJ databases">
        <authorList>
            <person name="de Groot N.N."/>
        </authorList>
    </citation>
    <scope>NUCLEOTIDE SEQUENCE [LARGE SCALE GENOMIC DNA]</scope>
    <source>
        <strain evidence="3 4">ATCC 35022</strain>
    </source>
</reference>
<dbReference type="OrthoDB" id="9783818at2"/>
<proteinExistence type="predicted"/>
<sequence>MHILSRMMVFLALTLGAATASAAERAIIVLDGSGSMWGQIDGTAKISIAREVLGSVLSTIPADLELGLLAYGHREKGNCSDIELMIPPAPGSAASIVDTANAISPKGKTPLSQAVGQAAEILKYTEEKATVILITDGLETCNADPCALARQLETSGIDFTAHVVGFGLSAEEGRQVACLAEETGGKYIQADNAEALSDALTETVAEVVEPPPPPVEEPEEVAELPEASLDAPDTIEIGKPLTVTWDGPGERRDYIYLVDPAGNNGEGRNLRGLRVIHGDIDNRQVRMTAPVTPGAYELQYRYDNRDVIATRPIEVIDALVSLSAPANAEIGSTVTVEWVGPGGNRDAIELFDPAAKQGEGAVVRGSRLVHGDFENRTVSIVVPTEPGFYQFRYWNGEDRKVLASREIEVLEADVSVSGPESVDMGRTFEVSWVGPGANRDAIELYDPEGNNGNGKVVTSTRLVNGDFDARTVTLLAPVEPGDYQLRYWNGDSRAVLATSPIVVVATAVSVAGPESADMGRTFEVSWVGPGANRDAIELFDPEGNNGNGKVVVSQRVRNGDFDGRTVKLVAPNDPGDFQLRYWSGDGREVLATAPITVVATQVSISGPESVDMGRTFEVAWVGPGSNRDAIEIFDADASNGNGKAVHSMRLTNGDYDGQTVSLIAPIAAKTYELRYWDGNGRKVLASAPLVVVATEVTISAPDVVPAGEAFTVEWVGPGARRDSIDVMSGDAEDGKRVGSGRLTNGDYDGQTVKIKAPKEPGSYTLRYWNGDYGVMLATRPITVE</sequence>
<dbReference type="EMBL" id="FMXQ01000001">
    <property type="protein sequence ID" value="SDB06843.1"/>
    <property type="molecule type" value="Genomic_DNA"/>
</dbReference>
<accession>A0A1G6AFI4</accession>
<dbReference type="PROSITE" id="PS50234">
    <property type="entry name" value="VWFA"/>
    <property type="match status" value="1"/>
</dbReference>
<evidence type="ECO:0000259" key="2">
    <source>
        <dbReference type="PROSITE" id="PS50234"/>
    </source>
</evidence>
<dbReference type="Pfam" id="PF13519">
    <property type="entry name" value="VWA_2"/>
    <property type="match status" value="1"/>
</dbReference>
<keyword evidence="1" id="KW-0732">Signal</keyword>
<dbReference type="InterPro" id="IPR002035">
    <property type="entry name" value="VWF_A"/>
</dbReference>
<feature type="signal peptide" evidence="1">
    <location>
        <begin position="1"/>
        <end position="22"/>
    </location>
</feature>
<keyword evidence="4" id="KW-1185">Reference proteome</keyword>
<feature type="chain" id="PRO_5011511689" evidence="1">
    <location>
        <begin position="23"/>
        <end position="784"/>
    </location>
</feature>